<protein>
    <submittedName>
        <fullName evidence="1">Uncharacterized protein</fullName>
    </submittedName>
</protein>
<dbReference type="Proteomes" id="UP000610966">
    <property type="component" value="Unassembled WGS sequence"/>
</dbReference>
<accession>A0A8J3R3E7</accession>
<sequence length="67" mass="6922">MSSLSVLAVGALPVLSLPALFLPSRRGCLRCLPGLATLPRALLGTLVEALLGFLLGPPTGTRPRLCL</sequence>
<dbReference type="EMBL" id="BOOG01000008">
    <property type="protein sequence ID" value="GIH68456.1"/>
    <property type="molecule type" value="Genomic_DNA"/>
</dbReference>
<name>A0A8J3R3E7_9ACTN</name>
<keyword evidence="2" id="KW-1185">Reference proteome</keyword>
<proteinExistence type="predicted"/>
<comment type="caution">
    <text evidence="1">The sequence shown here is derived from an EMBL/GenBank/DDBJ whole genome shotgun (WGS) entry which is preliminary data.</text>
</comment>
<evidence type="ECO:0000313" key="2">
    <source>
        <dbReference type="Proteomes" id="UP000610966"/>
    </source>
</evidence>
<evidence type="ECO:0000313" key="1">
    <source>
        <dbReference type="EMBL" id="GIH68456.1"/>
    </source>
</evidence>
<organism evidence="1 2">
    <name type="scientific">Sphaerimonospora thailandensis</name>
    <dbReference type="NCBI Taxonomy" id="795644"/>
    <lineage>
        <taxon>Bacteria</taxon>
        <taxon>Bacillati</taxon>
        <taxon>Actinomycetota</taxon>
        <taxon>Actinomycetes</taxon>
        <taxon>Streptosporangiales</taxon>
        <taxon>Streptosporangiaceae</taxon>
        <taxon>Sphaerimonospora</taxon>
    </lineage>
</organism>
<gene>
    <name evidence="1" type="ORF">Mth01_07090</name>
</gene>
<reference evidence="1" key="1">
    <citation type="submission" date="2021-01" db="EMBL/GenBank/DDBJ databases">
        <title>Whole genome shotgun sequence of Sphaerimonospora thailandensis NBRC 107569.</title>
        <authorList>
            <person name="Komaki H."/>
            <person name="Tamura T."/>
        </authorList>
    </citation>
    <scope>NUCLEOTIDE SEQUENCE</scope>
    <source>
        <strain evidence="1">NBRC 107569</strain>
    </source>
</reference>
<dbReference type="AlphaFoldDB" id="A0A8J3R3E7"/>